<dbReference type="EC" id="3.1.26.5" evidence="4"/>
<evidence type="ECO:0000256" key="6">
    <source>
        <dbReference type="ARBA" id="ARBA00022722"/>
    </source>
</evidence>
<comment type="similarity">
    <text evidence="3">Belongs to the PPR family. P subfamily.</text>
</comment>
<name>A0A5J5B1A3_9ASTE</name>
<keyword evidence="12" id="KW-0464">Manganese</keyword>
<keyword evidence="8" id="KW-0677">Repeat</keyword>
<feature type="region of interest" description="Disordered" evidence="14">
    <location>
        <begin position="178"/>
        <end position="203"/>
    </location>
</feature>
<dbReference type="Gene3D" id="1.25.40.10">
    <property type="entry name" value="Tetratricopeptide repeat domain"/>
    <property type="match status" value="1"/>
</dbReference>
<feature type="domain" description="PROP1-like PPR" evidence="16">
    <location>
        <begin position="197"/>
        <end position="256"/>
    </location>
</feature>
<feature type="domain" description="PRORP" evidence="15">
    <location>
        <begin position="572"/>
        <end position="797"/>
    </location>
</feature>
<dbReference type="FunFam" id="3.40.50.11980:FF:000002">
    <property type="entry name" value="Proteinaceous RNase P 2"/>
    <property type="match status" value="1"/>
</dbReference>
<proteinExistence type="inferred from homology"/>
<keyword evidence="11" id="KW-0460">Magnesium</keyword>
<dbReference type="PANTHER" id="PTHR13547:SF7">
    <property type="entry name" value="RIBONUCLEASE P"/>
    <property type="match status" value="1"/>
</dbReference>
<evidence type="ECO:0000313" key="18">
    <source>
        <dbReference type="Proteomes" id="UP000325577"/>
    </source>
</evidence>
<evidence type="ECO:0000256" key="8">
    <source>
        <dbReference type="ARBA" id="ARBA00022737"/>
    </source>
</evidence>
<dbReference type="OrthoDB" id="46913at2759"/>
<dbReference type="FunFam" id="1.25.40.10:FF:000339">
    <property type="entry name" value="Proteinaceous RNase P 1, chloroplastic/mitochondrial"/>
    <property type="match status" value="1"/>
</dbReference>
<evidence type="ECO:0000259" key="16">
    <source>
        <dbReference type="Pfam" id="PF17177"/>
    </source>
</evidence>
<evidence type="ECO:0000256" key="10">
    <source>
        <dbReference type="ARBA" id="ARBA00022833"/>
    </source>
</evidence>
<keyword evidence="10" id="KW-0862">Zinc</keyword>
<dbReference type="EMBL" id="CM018040">
    <property type="protein sequence ID" value="KAA8534961.1"/>
    <property type="molecule type" value="Genomic_DNA"/>
</dbReference>
<dbReference type="Pfam" id="PF17177">
    <property type="entry name" value="PPR_long"/>
    <property type="match status" value="2"/>
</dbReference>
<feature type="domain" description="PROP1-like PPR" evidence="16">
    <location>
        <begin position="386"/>
        <end position="530"/>
    </location>
</feature>
<dbReference type="GO" id="GO:0004526">
    <property type="term" value="F:ribonuclease P activity"/>
    <property type="evidence" value="ECO:0007669"/>
    <property type="project" value="UniProtKB-EC"/>
</dbReference>
<feature type="region of interest" description="Disordered" evidence="14">
    <location>
        <begin position="128"/>
        <end position="152"/>
    </location>
</feature>
<gene>
    <name evidence="17" type="ORF">F0562_029964</name>
</gene>
<comment type="catalytic activity">
    <reaction evidence="1">
        <text>Endonucleolytic cleavage of RNA, removing 5'-extranucleotides from tRNA precursor.</text>
        <dbReference type="EC" id="3.1.26.5"/>
    </reaction>
</comment>
<dbReference type="GO" id="GO:0046872">
    <property type="term" value="F:metal ion binding"/>
    <property type="evidence" value="ECO:0007669"/>
    <property type="project" value="UniProtKB-KW"/>
</dbReference>
<evidence type="ECO:0000256" key="5">
    <source>
        <dbReference type="ARBA" id="ARBA00022694"/>
    </source>
</evidence>
<dbReference type="InterPro" id="IPR033443">
    <property type="entry name" value="PROP1-like_PPR_dom"/>
</dbReference>
<evidence type="ECO:0000313" key="17">
    <source>
        <dbReference type="EMBL" id="KAA8534961.1"/>
    </source>
</evidence>
<accession>A0A5J5B1A3</accession>
<keyword evidence="18" id="KW-1185">Reference proteome</keyword>
<evidence type="ECO:0000256" key="4">
    <source>
        <dbReference type="ARBA" id="ARBA00012179"/>
    </source>
</evidence>
<keyword evidence="5" id="KW-0819">tRNA processing</keyword>
<evidence type="ECO:0000256" key="1">
    <source>
        <dbReference type="ARBA" id="ARBA00000928"/>
    </source>
</evidence>
<feature type="repeat" description="PPR" evidence="13">
    <location>
        <begin position="443"/>
        <end position="477"/>
    </location>
</feature>
<keyword evidence="7" id="KW-0479">Metal-binding</keyword>
<protein>
    <recommendedName>
        <fullName evidence="4">ribonuclease P</fullName>
        <ecNumber evidence="4">3.1.26.5</ecNumber>
    </recommendedName>
</protein>
<dbReference type="Pfam" id="PF16953">
    <property type="entry name" value="PRORP"/>
    <property type="match status" value="1"/>
</dbReference>
<dbReference type="PROSITE" id="PS51375">
    <property type="entry name" value="PPR"/>
    <property type="match status" value="1"/>
</dbReference>
<organism evidence="17 18">
    <name type="scientific">Nyssa sinensis</name>
    <dbReference type="NCBI Taxonomy" id="561372"/>
    <lineage>
        <taxon>Eukaryota</taxon>
        <taxon>Viridiplantae</taxon>
        <taxon>Streptophyta</taxon>
        <taxon>Embryophyta</taxon>
        <taxon>Tracheophyta</taxon>
        <taxon>Spermatophyta</taxon>
        <taxon>Magnoliopsida</taxon>
        <taxon>eudicotyledons</taxon>
        <taxon>Gunneridae</taxon>
        <taxon>Pentapetalae</taxon>
        <taxon>asterids</taxon>
        <taxon>Cornales</taxon>
        <taxon>Nyssaceae</taxon>
        <taxon>Nyssa</taxon>
    </lineage>
</organism>
<sequence length="880" mass="99077">MALFTISPLQQKQFFSITFCKCPTPLPSFKFHFSSHFLTLSPAKHSLQVQPILSPLLEVRAHVITHTDTKSSSTDQEHSKSKVNHRNARETVSGFSRFRPKDKRLDKKYVEDNVSSIVEEILEKTLTKDRQTKKRSDFRKSSETGSGSYSMRYKNANLTKNLSNSTVSLADNEKIDKRFKNSDDNRMGEEKGGNRYRKGKADSPGTMLRVGLDMCSKRGDVMGAIELYDSARREGIQMGQYHFAVLLYLCSSAATGIVQPAKSGKGSRSLSTVDSSNEVFGVVPKDLGEFKEMGEGIFGRSGLNVQVSNNGQLVETSGHYDTAELNSNISTMELAKDDSDNNFTRKGHQVFDGMIHLKKGDDDSTNIKDGSADQEDNGIQVSVDFKRYALQRGFEIYETMRLEEVPMNEATLTSVARMAMSMGNGDMAFDMVKQMKALGINPRLRSYGPALSVFCNSGDIEKAFTVEEHMIEHGVYPEEPELEALLRVSIEAGRSDKVYYLLHKLRTNVRKVSPSTADLIEKWFKSKIASRVGKRKWDQRLIREAIENGGGGWHGQGWLGRGKWTVSRTSVGADGLCKCCGEKLAMIDLDPTETENFAKSVASLAIQREKNSRFQKFQKWLDYYGPFEAVVDAANVGLFSQRKFKPSKVNAVVNGIRQMLPSKKWPLVVLHNRRITGEKMDEPVNKALIEKWKNGDALYATPTGSNDDWYWLYAAIKFKCLIVTNDEMRDHLFQILGNDFFSRWKERHQVHFSFSDTGPVFHMPPPCSVVIQESEKGHWHVPIVSGHDSEGERVWLCATRAGSQKARQASATKHEECQLPDHKKACASSETQTETQAIQPPLNRVNHEITKHPPQEIYRNLKKILSNIHIIKSSNNPTSN</sequence>
<keyword evidence="9" id="KW-0378">Hydrolase</keyword>
<feature type="compositionally biased region" description="Basic and acidic residues" evidence="14">
    <location>
        <begin position="67"/>
        <end position="80"/>
    </location>
</feature>
<keyword evidence="6" id="KW-0540">Nuclease</keyword>
<dbReference type="Proteomes" id="UP000325577">
    <property type="component" value="Linkage Group LG17"/>
</dbReference>
<evidence type="ECO:0000256" key="12">
    <source>
        <dbReference type="ARBA" id="ARBA00023211"/>
    </source>
</evidence>
<dbReference type="PANTHER" id="PTHR13547">
    <property type="match status" value="1"/>
</dbReference>
<dbReference type="Gene3D" id="3.40.50.11980">
    <property type="match status" value="1"/>
</dbReference>
<evidence type="ECO:0000256" key="13">
    <source>
        <dbReference type="PROSITE-ProRule" id="PRU00708"/>
    </source>
</evidence>
<dbReference type="InterPro" id="IPR002885">
    <property type="entry name" value="PPR_rpt"/>
</dbReference>
<feature type="region of interest" description="Disordered" evidence="14">
    <location>
        <begin position="67"/>
        <end position="89"/>
    </location>
</feature>
<evidence type="ECO:0000259" key="15">
    <source>
        <dbReference type="Pfam" id="PF16953"/>
    </source>
</evidence>
<dbReference type="AlphaFoldDB" id="A0A5J5B1A3"/>
<evidence type="ECO:0000256" key="2">
    <source>
        <dbReference type="ARBA" id="ARBA00001946"/>
    </source>
</evidence>
<feature type="compositionally biased region" description="Basic and acidic residues" evidence="14">
    <location>
        <begin position="178"/>
        <end position="193"/>
    </location>
</feature>
<dbReference type="InterPro" id="IPR011990">
    <property type="entry name" value="TPR-like_helical_dom_sf"/>
</dbReference>
<feature type="compositionally biased region" description="Basic and acidic residues" evidence="14">
    <location>
        <begin position="128"/>
        <end position="142"/>
    </location>
</feature>
<reference evidence="17 18" key="1">
    <citation type="submission" date="2019-09" db="EMBL/GenBank/DDBJ databases">
        <title>A chromosome-level genome assembly of the Chinese tupelo Nyssa sinensis.</title>
        <authorList>
            <person name="Yang X."/>
            <person name="Kang M."/>
            <person name="Yang Y."/>
            <person name="Xiong H."/>
            <person name="Wang M."/>
            <person name="Zhang Z."/>
            <person name="Wang Z."/>
            <person name="Wu H."/>
            <person name="Ma T."/>
            <person name="Liu J."/>
            <person name="Xi Z."/>
        </authorList>
    </citation>
    <scope>NUCLEOTIDE SEQUENCE [LARGE SCALE GENOMIC DNA]</scope>
    <source>
        <strain evidence="17">J267</strain>
        <tissue evidence="17">Leaf</tissue>
    </source>
</reference>
<evidence type="ECO:0000256" key="7">
    <source>
        <dbReference type="ARBA" id="ARBA00022723"/>
    </source>
</evidence>
<evidence type="ECO:0000256" key="9">
    <source>
        <dbReference type="ARBA" id="ARBA00022801"/>
    </source>
</evidence>
<evidence type="ECO:0000256" key="11">
    <source>
        <dbReference type="ARBA" id="ARBA00022842"/>
    </source>
</evidence>
<comment type="cofactor">
    <cofactor evidence="2">
        <name>Mg(2+)</name>
        <dbReference type="ChEBI" id="CHEBI:18420"/>
    </cofactor>
</comment>
<evidence type="ECO:0000256" key="14">
    <source>
        <dbReference type="SAM" id="MobiDB-lite"/>
    </source>
</evidence>
<evidence type="ECO:0000256" key="3">
    <source>
        <dbReference type="ARBA" id="ARBA00007626"/>
    </source>
</evidence>
<dbReference type="InterPro" id="IPR031595">
    <property type="entry name" value="PRORP_C"/>
</dbReference>
<dbReference type="GO" id="GO:0001682">
    <property type="term" value="P:tRNA 5'-leader removal"/>
    <property type="evidence" value="ECO:0007669"/>
    <property type="project" value="UniProtKB-ARBA"/>
</dbReference>